<dbReference type="RefSeq" id="WP_379807159.1">
    <property type="nucleotide sequence ID" value="NZ_JBHUOL010000015.1"/>
</dbReference>
<dbReference type="InterPro" id="IPR036397">
    <property type="entry name" value="RNaseH_sf"/>
</dbReference>
<evidence type="ECO:0000313" key="4">
    <source>
        <dbReference type="Proteomes" id="UP001597549"/>
    </source>
</evidence>
<feature type="domain" description="Integrase catalytic" evidence="2">
    <location>
        <begin position="167"/>
        <end position="329"/>
    </location>
</feature>
<dbReference type="InterPro" id="IPR053392">
    <property type="entry name" value="Transposase_IS30-like"/>
</dbReference>
<evidence type="ECO:0000256" key="1">
    <source>
        <dbReference type="ARBA" id="ARBA00023172"/>
    </source>
</evidence>
<dbReference type="PROSITE" id="PS50994">
    <property type="entry name" value="INTEGRASE"/>
    <property type="match status" value="1"/>
</dbReference>
<dbReference type="InterPro" id="IPR001584">
    <property type="entry name" value="Integrase_cat-core"/>
</dbReference>
<accession>A0ABW5Z9N5</accession>
<sequence>MEKLRKRLTLNERIVIETLLKQNKSKSYIAKQLNRNRSTITREVNNWVINPTDKYSATIADFYAKDDYLNKRNQDKINTYKKLKYFVYKGLLSGFSPEQIAGRIKLLHPNDTIMSISYEAIYQHIYKHRQSYLGKKLIKLLPYHHHKRRQNRKFGSKKSRIKDQVNISQRPEQVDLRLAIGHWEGDLMIGVGQKSAIGTIVERKTRFTFIVKIENRKSKTVTQQFAKIMNTMPKFIRKTMTYDNGMEMANHKWLTQKTGMDVFFANPYSSWERGTNENTNGLIRRFFPKGTDFNKIAIEQLKQAETALNNRPRKVLGYKTPNEMINQEINNYAA</sequence>
<reference evidence="4" key="1">
    <citation type="journal article" date="2019" name="Int. J. Syst. Evol. Microbiol.">
        <title>The Global Catalogue of Microorganisms (GCM) 10K type strain sequencing project: providing services to taxonomists for standard genome sequencing and annotation.</title>
        <authorList>
            <consortium name="The Broad Institute Genomics Platform"/>
            <consortium name="The Broad Institute Genome Sequencing Center for Infectious Disease"/>
            <person name="Wu L."/>
            <person name="Ma J."/>
        </authorList>
    </citation>
    <scope>NUCLEOTIDE SEQUENCE [LARGE SCALE GENOMIC DNA]</scope>
    <source>
        <strain evidence="4">KCTC 52644</strain>
    </source>
</reference>
<keyword evidence="1" id="KW-0233">DNA recombination</keyword>
<gene>
    <name evidence="3" type="ORF">ACFSX9_09805</name>
</gene>
<dbReference type="PANTHER" id="PTHR10948:SF23">
    <property type="entry name" value="TRANSPOSASE INSI FOR INSERTION SEQUENCE ELEMENT IS30A-RELATED"/>
    <property type="match status" value="1"/>
</dbReference>
<comment type="caution">
    <text evidence="3">The sequence shown here is derived from an EMBL/GenBank/DDBJ whole genome shotgun (WGS) entry which is preliminary data.</text>
</comment>
<dbReference type="InterPro" id="IPR025246">
    <property type="entry name" value="IS30-like_HTH"/>
</dbReference>
<name>A0ABW5Z9N5_9FLAO</name>
<dbReference type="Pfam" id="PF00665">
    <property type="entry name" value="rve"/>
    <property type="match status" value="1"/>
</dbReference>
<dbReference type="Gene3D" id="1.10.10.60">
    <property type="entry name" value="Homeodomain-like"/>
    <property type="match status" value="1"/>
</dbReference>
<organism evidence="3 4">
    <name type="scientific">Flavobacterium ardleyense</name>
    <dbReference type="NCBI Taxonomy" id="2038737"/>
    <lineage>
        <taxon>Bacteria</taxon>
        <taxon>Pseudomonadati</taxon>
        <taxon>Bacteroidota</taxon>
        <taxon>Flavobacteriia</taxon>
        <taxon>Flavobacteriales</taxon>
        <taxon>Flavobacteriaceae</taxon>
        <taxon>Flavobacterium</taxon>
    </lineage>
</organism>
<proteinExistence type="predicted"/>
<dbReference type="NCBIfam" id="NF033563">
    <property type="entry name" value="transpos_IS30"/>
    <property type="match status" value="1"/>
</dbReference>
<dbReference type="Pfam" id="PF13936">
    <property type="entry name" value="HTH_38"/>
    <property type="match status" value="1"/>
</dbReference>
<dbReference type="InterPro" id="IPR012337">
    <property type="entry name" value="RNaseH-like_sf"/>
</dbReference>
<evidence type="ECO:0000313" key="3">
    <source>
        <dbReference type="EMBL" id="MFD2909031.1"/>
    </source>
</evidence>
<dbReference type="PANTHER" id="PTHR10948">
    <property type="entry name" value="TRANSPOSASE"/>
    <property type="match status" value="1"/>
</dbReference>
<evidence type="ECO:0000259" key="2">
    <source>
        <dbReference type="PROSITE" id="PS50994"/>
    </source>
</evidence>
<protein>
    <submittedName>
        <fullName evidence="3">IS30 family transposase</fullName>
    </submittedName>
</protein>
<dbReference type="Proteomes" id="UP001597549">
    <property type="component" value="Unassembled WGS sequence"/>
</dbReference>
<keyword evidence="4" id="KW-1185">Reference proteome</keyword>
<dbReference type="EMBL" id="JBHUOL010000015">
    <property type="protein sequence ID" value="MFD2909031.1"/>
    <property type="molecule type" value="Genomic_DNA"/>
</dbReference>
<dbReference type="Gene3D" id="3.30.420.10">
    <property type="entry name" value="Ribonuclease H-like superfamily/Ribonuclease H"/>
    <property type="match status" value="1"/>
</dbReference>
<dbReference type="SUPFAM" id="SSF53098">
    <property type="entry name" value="Ribonuclease H-like"/>
    <property type="match status" value="1"/>
</dbReference>
<dbReference type="InterPro" id="IPR051917">
    <property type="entry name" value="Transposase-Integrase"/>
</dbReference>